<dbReference type="Gene3D" id="3.30.160.540">
    <property type="match status" value="1"/>
</dbReference>
<comment type="similarity">
    <text evidence="1 6">Belongs to the MinC family.</text>
</comment>
<keyword evidence="2 6" id="KW-0132">Cell division</keyword>
<evidence type="ECO:0000256" key="4">
    <source>
        <dbReference type="ARBA" id="ARBA00023306"/>
    </source>
</evidence>
<evidence type="ECO:0000259" key="7">
    <source>
        <dbReference type="Pfam" id="PF03775"/>
    </source>
</evidence>
<protein>
    <recommendedName>
        <fullName evidence="6">Probable septum site-determining protein MinC</fullName>
    </recommendedName>
</protein>
<evidence type="ECO:0000313" key="10">
    <source>
        <dbReference type="Proteomes" id="UP001232445"/>
    </source>
</evidence>
<comment type="caution">
    <text evidence="9">The sequence shown here is derived from an EMBL/GenBank/DDBJ whole genome shotgun (WGS) entry which is preliminary data.</text>
</comment>
<evidence type="ECO:0000313" key="9">
    <source>
        <dbReference type="EMBL" id="MDQ0339495.1"/>
    </source>
</evidence>
<reference evidence="9 10" key="1">
    <citation type="submission" date="2023-07" db="EMBL/GenBank/DDBJ databases">
        <title>Genomic Encyclopedia of Type Strains, Phase IV (KMG-IV): sequencing the most valuable type-strain genomes for metagenomic binning, comparative biology and taxonomic classification.</title>
        <authorList>
            <person name="Goeker M."/>
        </authorList>
    </citation>
    <scope>NUCLEOTIDE SEQUENCE [LARGE SCALE GENOMIC DNA]</scope>
    <source>
        <strain evidence="9 10">DSM 17740</strain>
    </source>
</reference>
<proteinExistence type="inferred from homology"/>
<dbReference type="RefSeq" id="WP_307339556.1">
    <property type="nucleotide sequence ID" value="NZ_JAUSUQ010000008.1"/>
</dbReference>
<dbReference type="PANTHER" id="PTHR34108:SF1">
    <property type="entry name" value="SEPTUM SITE-DETERMINING PROTEIN MINC"/>
    <property type="match status" value="1"/>
</dbReference>
<accession>A0ABU0CVE6</accession>
<dbReference type="Proteomes" id="UP001232445">
    <property type="component" value="Unassembled WGS sequence"/>
</dbReference>
<dbReference type="SUPFAM" id="SSF63848">
    <property type="entry name" value="Cell-division inhibitor MinC, C-terminal domain"/>
    <property type="match status" value="1"/>
</dbReference>
<dbReference type="HAMAP" id="MF_00267">
    <property type="entry name" value="MinC"/>
    <property type="match status" value="1"/>
</dbReference>
<evidence type="ECO:0000256" key="6">
    <source>
        <dbReference type="HAMAP-Rule" id="MF_00267"/>
    </source>
</evidence>
<dbReference type="InterPro" id="IPR016098">
    <property type="entry name" value="CAP/MinC_C"/>
</dbReference>
<dbReference type="PANTHER" id="PTHR34108">
    <property type="entry name" value="SEPTUM SITE-DETERMINING PROTEIN MINC"/>
    <property type="match status" value="1"/>
</dbReference>
<dbReference type="Pfam" id="PF22642">
    <property type="entry name" value="MinC_N_1"/>
    <property type="match status" value="1"/>
</dbReference>
<feature type="domain" description="Septum site-determining protein MinC N-terminal" evidence="8">
    <location>
        <begin position="8"/>
        <end position="84"/>
    </location>
</feature>
<dbReference type="InterPro" id="IPR013033">
    <property type="entry name" value="MinC"/>
</dbReference>
<feature type="domain" description="Septum formation inhibitor MinC C-terminal" evidence="7">
    <location>
        <begin position="106"/>
        <end position="202"/>
    </location>
</feature>
<dbReference type="InterPro" id="IPR036145">
    <property type="entry name" value="MinC_C_sf"/>
</dbReference>
<keyword evidence="10" id="KW-1185">Reference proteome</keyword>
<evidence type="ECO:0000256" key="2">
    <source>
        <dbReference type="ARBA" id="ARBA00022618"/>
    </source>
</evidence>
<dbReference type="NCBIfam" id="TIGR01222">
    <property type="entry name" value="minC"/>
    <property type="match status" value="1"/>
</dbReference>
<dbReference type="Pfam" id="PF03775">
    <property type="entry name" value="MinC_C"/>
    <property type="match status" value="1"/>
</dbReference>
<gene>
    <name evidence="6" type="primary">minC</name>
    <name evidence="9" type="ORF">J2S00_002283</name>
</gene>
<evidence type="ECO:0000256" key="3">
    <source>
        <dbReference type="ARBA" id="ARBA00023210"/>
    </source>
</evidence>
<keyword evidence="3 6" id="KW-0717">Septation</keyword>
<evidence type="ECO:0000259" key="8">
    <source>
        <dbReference type="Pfam" id="PF22642"/>
    </source>
</evidence>
<comment type="function">
    <text evidence="6">Cell division inhibitor that blocks the formation of polar Z ring septums. Rapidly oscillates between the poles of the cell to destabilize FtsZ filaments that have formed before they mature into polar Z rings. Prevents FtsZ polymerization.</text>
</comment>
<organism evidence="9 10">
    <name type="scientific">Caldalkalibacillus uzonensis</name>
    <dbReference type="NCBI Taxonomy" id="353224"/>
    <lineage>
        <taxon>Bacteria</taxon>
        <taxon>Bacillati</taxon>
        <taxon>Bacillota</taxon>
        <taxon>Bacilli</taxon>
        <taxon>Bacillales</taxon>
        <taxon>Bacillaceae</taxon>
        <taxon>Caldalkalibacillus</taxon>
    </lineage>
</organism>
<name>A0ABU0CVE6_9BACI</name>
<dbReference type="InterPro" id="IPR055219">
    <property type="entry name" value="MinC_N_1"/>
</dbReference>
<dbReference type="InterPro" id="IPR005526">
    <property type="entry name" value="Septum_form_inhib_MinC_C"/>
</dbReference>
<comment type="subunit">
    <text evidence="5 6">Interacts with MinD and FtsZ.</text>
</comment>
<sequence>MYTTKSNVTIKGTKDGLVFYLDDTCAYEELLAELEDKLQDHPQFLNGPLIHVTIQLGYRYLTDTQRRELRDLIRTQGNLVVDKIESLVVLREEAEQARAEAGIQVIYKTVRSGQVIESPGNILVLGDVNPGGQVVAGGHIFVLGALRGMAHAGVNGNREAIIAASVLSPTQLRIAAVVSRPPDEVEIYEREFAHIAGDQIVIDKLQHLLRIRPQLKALCASMANLSSKQRQG</sequence>
<evidence type="ECO:0000256" key="1">
    <source>
        <dbReference type="ARBA" id="ARBA00006291"/>
    </source>
</evidence>
<dbReference type="Gene3D" id="2.160.20.70">
    <property type="match status" value="1"/>
</dbReference>
<evidence type="ECO:0000256" key="5">
    <source>
        <dbReference type="ARBA" id="ARBA00046874"/>
    </source>
</evidence>
<keyword evidence="4 6" id="KW-0131">Cell cycle</keyword>
<dbReference type="EMBL" id="JAUSUQ010000008">
    <property type="protein sequence ID" value="MDQ0339495.1"/>
    <property type="molecule type" value="Genomic_DNA"/>
</dbReference>